<evidence type="ECO:0000256" key="1">
    <source>
        <dbReference type="ARBA" id="ARBA00022490"/>
    </source>
</evidence>
<dbReference type="EMBL" id="KZ994402">
    <property type="protein sequence ID" value="RKO93034.1"/>
    <property type="molecule type" value="Genomic_DNA"/>
</dbReference>
<dbReference type="GO" id="GO:0016783">
    <property type="term" value="F:sulfurtransferase activity"/>
    <property type="evidence" value="ECO:0007669"/>
    <property type="project" value="TreeGrafter"/>
</dbReference>
<dbReference type="GO" id="GO:0000049">
    <property type="term" value="F:tRNA binding"/>
    <property type="evidence" value="ECO:0007669"/>
    <property type="project" value="InterPro"/>
</dbReference>
<dbReference type="Gene3D" id="3.40.50.620">
    <property type="entry name" value="HUPs"/>
    <property type="match status" value="1"/>
</dbReference>
<dbReference type="PANTHER" id="PTHR20882:SF14">
    <property type="entry name" value="CYTOPLASMIC TRNA 2-THIOLATION PROTEIN 2"/>
    <property type="match status" value="1"/>
</dbReference>
<name>A0A4P9WJT2_9FUNG</name>
<dbReference type="InterPro" id="IPR019407">
    <property type="entry name" value="CTU2"/>
</dbReference>
<evidence type="ECO:0000313" key="4">
    <source>
        <dbReference type="Proteomes" id="UP000269721"/>
    </source>
</evidence>
<evidence type="ECO:0000256" key="2">
    <source>
        <dbReference type="ARBA" id="ARBA00022694"/>
    </source>
</evidence>
<evidence type="ECO:0000313" key="3">
    <source>
        <dbReference type="EMBL" id="RKO93034.1"/>
    </source>
</evidence>
<accession>A0A4P9WJT2</accession>
<proteinExistence type="predicted"/>
<keyword evidence="2" id="KW-0819">tRNA processing</keyword>
<sequence>MIKSSTGLTNAEKLRRCFDGLGTLTSKEDVLRHFTHRVLLEAARKEGCAALMFASNSTRLAVQAISQISKGRGFALPIEVADNSAWYKDVIVLRPFRDVLGKELAILSVHDGLQTVVVPTLTTATPIKSSIDRLTEDFVIGLQRDFPSTVSTISRTAFKITTQYAEEGVGGCPICAR</sequence>
<dbReference type="Proteomes" id="UP000269721">
    <property type="component" value="Unassembled WGS sequence"/>
</dbReference>
<dbReference type="GO" id="GO:0002143">
    <property type="term" value="P:tRNA wobble position uridine thiolation"/>
    <property type="evidence" value="ECO:0007669"/>
    <property type="project" value="TreeGrafter"/>
</dbReference>
<dbReference type="PANTHER" id="PTHR20882">
    <property type="entry name" value="CYTOPLASMIC TRNA 2-THIOLATION PROTEIN 2"/>
    <property type="match status" value="1"/>
</dbReference>
<organism evidence="3 4">
    <name type="scientific">Blyttiomyces helicus</name>
    <dbReference type="NCBI Taxonomy" id="388810"/>
    <lineage>
        <taxon>Eukaryota</taxon>
        <taxon>Fungi</taxon>
        <taxon>Fungi incertae sedis</taxon>
        <taxon>Chytridiomycota</taxon>
        <taxon>Chytridiomycota incertae sedis</taxon>
        <taxon>Chytridiomycetes</taxon>
        <taxon>Chytridiomycetes incertae sedis</taxon>
        <taxon>Blyttiomyces</taxon>
    </lineage>
</organism>
<reference evidence="4" key="1">
    <citation type="journal article" date="2018" name="Nat. Microbiol.">
        <title>Leveraging single-cell genomics to expand the fungal tree of life.</title>
        <authorList>
            <person name="Ahrendt S.R."/>
            <person name="Quandt C.A."/>
            <person name="Ciobanu D."/>
            <person name="Clum A."/>
            <person name="Salamov A."/>
            <person name="Andreopoulos B."/>
            <person name="Cheng J.F."/>
            <person name="Woyke T."/>
            <person name="Pelin A."/>
            <person name="Henrissat B."/>
            <person name="Reynolds N.K."/>
            <person name="Benny G.L."/>
            <person name="Smith M.E."/>
            <person name="James T.Y."/>
            <person name="Grigoriev I.V."/>
        </authorList>
    </citation>
    <scope>NUCLEOTIDE SEQUENCE [LARGE SCALE GENOMIC DNA]</scope>
</reference>
<dbReference type="Pfam" id="PF10288">
    <property type="entry name" value="CTU2"/>
    <property type="match status" value="1"/>
</dbReference>
<gene>
    <name evidence="3" type="ORF">BDK51DRAFT_24743</name>
</gene>
<keyword evidence="4" id="KW-1185">Reference proteome</keyword>
<dbReference type="OrthoDB" id="25129at2759"/>
<dbReference type="InterPro" id="IPR014729">
    <property type="entry name" value="Rossmann-like_a/b/a_fold"/>
</dbReference>
<dbReference type="AlphaFoldDB" id="A0A4P9WJT2"/>
<protein>
    <submittedName>
        <fullName evidence="3">Uncharacterized protein</fullName>
    </submittedName>
</protein>
<keyword evidence="1" id="KW-0963">Cytoplasm</keyword>
<dbReference type="GO" id="GO:0005829">
    <property type="term" value="C:cytosol"/>
    <property type="evidence" value="ECO:0007669"/>
    <property type="project" value="TreeGrafter"/>
</dbReference>